<protein>
    <submittedName>
        <fullName evidence="1">Uncharacterized protein</fullName>
    </submittedName>
</protein>
<evidence type="ECO:0000313" key="1">
    <source>
        <dbReference type="EMBL" id="JAF99153.1"/>
    </source>
</evidence>
<reference evidence="1" key="1">
    <citation type="journal article" date="2014" name="PLoS ONE">
        <title>Transcriptome-Based Identification of ABC Transporters in the Western Tarnished Plant Bug Lygus hesperus.</title>
        <authorList>
            <person name="Hull J.J."/>
            <person name="Chaney K."/>
            <person name="Geib S.M."/>
            <person name="Fabrick J.A."/>
            <person name="Brent C.S."/>
            <person name="Walsh D."/>
            <person name="Lavine L.C."/>
        </authorList>
    </citation>
    <scope>NUCLEOTIDE SEQUENCE</scope>
</reference>
<feature type="non-terminal residue" evidence="1">
    <location>
        <position position="140"/>
    </location>
</feature>
<name>A0A0A9VTX2_LYGHE</name>
<dbReference type="AlphaFoldDB" id="A0A0A9VTX2"/>
<proteinExistence type="predicted"/>
<reference evidence="1" key="2">
    <citation type="submission" date="2014-07" db="EMBL/GenBank/DDBJ databases">
        <authorList>
            <person name="Hull J."/>
        </authorList>
    </citation>
    <scope>NUCLEOTIDE SEQUENCE</scope>
</reference>
<feature type="non-terminal residue" evidence="1">
    <location>
        <position position="1"/>
    </location>
</feature>
<gene>
    <name evidence="1" type="ORF">CM83_45208</name>
</gene>
<organism evidence="1">
    <name type="scientific">Lygus hesperus</name>
    <name type="common">Western plant bug</name>
    <dbReference type="NCBI Taxonomy" id="30085"/>
    <lineage>
        <taxon>Eukaryota</taxon>
        <taxon>Metazoa</taxon>
        <taxon>Ecdysozoa</taxon>
        <taxon>Arthropoda</taxon>
        <taxon>Hexapoda</taxon>
        <taxon>Insecta</taxon>
        <taxon>Pterygota</taxon>
        <taxon>Neoptera</taxon>
        <taxon>Paraneoptera</taxon>
        <taxon>Hemiptera</taxon>
        <taxon>Heteroptera</taxon>
        <taxon>Panheteroptera</taxon>
        <taxon>Cimicomorpha</taxon>
        <taxon>Miridae</taxon>
        <taxon>Mirini</taxon>
        <taxon>Lygus</taxon>
    </lineage>
</organism>
<dbReference type="EMBL" id="GBHO01044450">
    <property type="protein sequence ID" value="JAF99153.1"/>
    <property type="molecule type" value="Transcribed_RNA"/>
</dbReference>
<accession>A0A0A9VTX2</accession>
<sequence length="140" mass="16069">NQFKDEDEVHMMDENDVKVDGGPVCTCSTSQGVTATDISPCYGEQITKEEMIIEEDQIKVEDEVHMMHGSDIMIDGVPVRRYSTATEVSPCYVVLRRLTKHEILRWSSTGREKERRSDCRVGQSIEKRHRLDKPYSCNNC</sequence>